<gene>
    <name evidence="1" type="ORF">ABU614_21665</name>
</gene>
<protein>
    <submittedName>
        <fullName evidence="1">Uncharacterized protein</fullName>
    </submittedName>
</protein>
<sequence length="42" mass="4401">MSCIAPLAMDIHSASAARGNTNGALDRARRRIDGVVCERASS</sequence>
<dbReference type="EMBL" id="CP159925">
    <property type="protein sequence ID" value="XCO74929.1"/>
    <property type="molecule type" value="Genomic_DNA"/>
</dbReference>
<accession>A0AAU8MRN7</accession>
<organism evidence="1">
    <name type="scientific">Lysobacter firmicutimachus</name>
    <dbReference type="NCBI Taxonomy" id="1792846"/>
    <lineage>
        <taxon>Bacteria</taxon>
        <taxon>Pseudomonadati</taxon>
        <taxon>Pseudomonadota</taxon>
        <taxon>Gammaproteobacteria</taxon>
        <taxon>Lysobacterales</taxon>
        <taxon>Lysobacteraceae</taxon>
        <taxon>Lysobacter</taxon>
    </lineage>
</organism>
<dbReference type="AlphaFoldDB" id="A0AAU8MRN7"/>
<dbReference type="RefSeq" id="WP_363797777.1">
    <property type="nucleotide sequence ID" value="NZ_CP159925.1"/>
</dbReference>
<name>A0AAU8MRN7_9GAMM</name>
<proteinExistence type="predicted"/>
<evidence type="ECO:0000313" key="1">
    <source>
        <dbReference type="EMBL" id="XCO74929.1"/>
    </source>
</evidence>
<reference evidence="1" key="1">
    <citation type="submission" date="2024-06" db="EMBL/GenBank/DDBJ databases">
        <authorList>
            <person name="Li S."/>
        </authorList>
    </citation>
    <scope>NUCLEOTIDE SEQUENCE</scope>
    <source>
        <strain evidence="1">SR10</strain>
    </source>
</reference>